<evidence type="ECO:0000313" key="3">
    <source>
        <dbReference type="Proteomes" id="UP000253153"/>
    </source>
</evidence>
<dbReference type="OrthoDB" id="5120070at2759"/>
<dbReference type="AlphaFoldDB" id="A0A366QLY1"/>
<protein>
    <submittedName>
        <fullName evidence="2">Uncharacterized protein</fullName>
    </submittedName>
</protein>
<comment type="caution">
    <text evidence="2">The sequence shown here is derived from an EMBL/GenBank/DDBJ whole genome shotgun (WGS) entry which is preliminary data.</text>
</comment>
<sequence length="305" mass="35221">MDNDWRQAPIEDREIFNFHDILECQHHHVLYHVLRIGLSSFSLQAFQDDQTGQTFYHFYFELDEEFTFVDEFKDTVSVCGLALWMECKEEDNGGDLNVQFVIEERPFYSPLVSFEFPLQDANMGRENDLNLLHIIGAIQGRSDELEDLLPNEYPSNLLRFRFSPLTRVDDEPRGYRDALLQWFIRLNKVGYVRWSSVAQTVEDVVLNMQNSEETPTAQAMMFSDIIGHKFTADGSLHDGFRVVEGRVYHHEGVDMPYEPLWVNIWGQGHSGEIEAPGGRDDGDEDYGVAPDQFDLDIGGPRIEES</sequence>
<accession>A0A366QLY1</accession>
<proteinExistence type="predicted"/>
<dbReference type="GeneID" id="42000819"/>
<evidence type="ECO:0000313" key="2">
    <source>
        <dbReference type="EMBL" id="RBR05268.1"/>
    </source>
</evidence>
<dbReference type="Proteomes" id="UP000253153">
    <property type="component" value="Unassembled WGS sequence"/>
</dbReference>
<dbReference type="RefSeq" id="XP_031010412.1">
    <property type="nucleotide sequence ID" value="XM_031165523.1"/>
</dbReference>
<organism evidence="2 3">
    <name type="scientific">Fusarium coffeatum</name>
    <dbReference type="NCBI Taxonomy" id="231269"/>
    <lineage>
        <taxon>Eukaryota</taxon>
        <taxon>Fungi</taxon>
        <taxon>Dikarya</taxon>
        <taxon>Ascomycota</taxon>
        <taxon>Pezizomycotina</taxon>
        <taxon>Sordariomycetes</taxon>
        <taxon>Hypocreomycetidae</taxon>
        <taxon>Hypocreales</taxon>
        <taxon>Nectriaceae</taxon>
        <taxon>Fusarium</taxon>
        <taxon>Fusarium incarnatum-equiseti species complex</taxon>
    </lineage>
</organism>
<keyword evidence="3" id="KW-1185">Reference proteome</keyword>
<name>A0A366QLY1_9HYPO</name>
<reference evidence="2 3" key="1">
    <citation type="submission" date="2018-06" db="EMBL/GenBank/DDBJ databases">
        <title>Fusarium incarnatum-equiseti species complex species 28.</title>
        <authorList>
            <person name="Gardiner D.M."/>
        </authorList>
    </citation>
    <scope>NUCLEOTIDE SEQUENCE [LARGE SCALE GENOMIC DNA]</scope>
    <source>
        <strain evidence="2 3">FIESC_28</strain>
    </source>
</reference>
<feature type="region of interest" description="Disordered" evidence="1">
    <location>
        <begin position="272"/>
        <end position="305"/>
    </location>
</feature>
<evidence type="ECO:0000256" key="1">
    <source>
        <dbReference type="SAM" id="MobiDB-lite"/>
    </source>
</evidence>
<dbReference type="EMBL" id="QKXC01000386">
    <property type="protein sequence ID" value="RBR05268.1"/>
    <property type="molecule type" value="Genomic_DNA"/>
</dbReference>
<gene>
    <name evidence="2" type="ORF">FIESC28_11399</name>
</gene>